<name>A0A420I7G4_9PEZI</name>
<dbReference type="AlphaFoldDB" id="A0A420I7G4"/>
<reference evidence="1 2" key="1">
    <citation type="journal article" date="2018" name="BMC Genomics">
        <title>Comparative genome analyses reveal sequence features reflecting distinct modes of host-adaptation between dicot and monocot powdery mildew.</title>
        <authorList>
            <person name="Wu Y."/>
            <person name="Ma X."/>
            <person name="Pan Z."/>
            <person name="Kale S.D."/>
            <person name="Song Y."/>
            <person name="King H."/>
            <person name="Zhang Q."/>
            <person name="Presley C."/>
            <person name="Deng X."/>
            <person name="Wei C.I."/>
            <person name="Xiao S."/>
        </authorList>
    </citation>
    <scope>NUCLEOTIDE SEQUENCE [LARGE SCALE GENOMIC DNA]</scope>
    <source>
        <strain evidence="1">UCSC1</strain>
    </source>
</reference>
<dbReference type="Proteomes" id="UP000285405">
    <property type="component" value="Unassembled WGS sequence"/>
</dbReference>
<accession>A0A420I7G4</accession>
<gene>
    <name evidence="1" type="ORF">GcC1_118015</name>
</gene>
<evidence type="ECO:0000313" key="2">
    <source>
        <dbReference type="Proteomes" id="UP000285405"/>
    </source>
</evidence>
<feature type="non-terminal residue" evidence="1">
    <location>
        <position position="61"/>
    </location>
</feature>
<dbReference type="EMBL" id="MCBR01011853">
    <property type="protein sequence ID" value="RKF65605.1"/>
    <property type="molecule type" value="Genomic_DNA"/>
</dbReference>
<proteinExistence type="predicted"/>
<protein>
    <submittedName>
        <fullName evidence="1">Uncharacterized protein</fullName>
    </submittedName>
</protein>
<sequence>MEDEEPISIILAQLNDSTSTWDTHQKFAARSQLKRIRDIGITGGYGVLSTGIQENLTIRSK</sequence>
<comment type="caution">
    <text evidence="1">The sequence shown here is derived from an EMBL/GenBank/DDBJ whole genome shotgun (WGS) entry which is preliminary data.</text>
</comment>
<organism evidence="1 2">
    <name type="scientific">Golovinomyces cichoracearum</name>
    <dbReference type="NCBI Taxonomy" id="62708"/>
    <lineage>
        <taxon>Eukaryota</taxon>
        <taxon>Fungi</taxon>
        <taxon>Dikarya</taxon>
        <taxon>Ascomycota</taxon>
        <taxon>Pezizomycotina</taxon>
        <taxon>Leotiomycetes</taxon>
        <taxon>Erysiphales</taxon>
        <taxon>Erysiphaceae</taxon>
        <taxon>Golovinomyces</taxon>
    </lineage>
</organism>
<evidence type="ECO:0000313" key="1">
    <source>
        <dbReference type="EMBL" id="RKF65605.1"/>
    </source>
</evidence>